<dbReference type="RefSeq" id="WP_151495065.1">
    <property type="nucleotide sequence ID" value="NZ_JBBOJP010000049.1"/>
</dbReference>
<reference evidence="1 2" key="1">
    <citation type="submission" date="2019-09" db="EMBL/GenBank/DDBJ databases">
        <title>Investigation of probiotic properties of different lactic acid bacteria.</title>
        <authorList>
            <person name="Jaomanjaka F."/>
            <person name="Blanc P."/>
        </authorList>
    </citation>
    <scope>NUCLEOTIDE SEQUENCE [LARGE SCALE GENOMIC DNA]</scope>
    <source>
        <strain evidence="1 2">BIO6272</strain>
    </source>
</reference>
<evidence type="ECO:0000313" key="1">
    <source>
        <dbReference type="EMBL" id="KAB1978303.1"/>
    </source>
</evidence>
<proteinExistence type="predicted"/>
<sequence>MEQVFKHSVESKRTDRYEEVKSNLWGGSNAITSFDDVVKDGSTFFSRFLNKKPATMAVVTGKH</sequence>
<evidence type="ECO:0000313" key="2">
    <source>
        <dbReference type="Proteomes" id="UP000430323"/>
    </source>
</evidence>
<organism evidence="1 2">
    <name type="scientific">Lactobacillus crispatus</name>
    <dbReference type="NCBI Taxonomy" id="47770"/>
    <lineage>
        <taxon>Bacteria</taxon>
        <taxon>Bacillati</taxon>
        <taxon>Bacillota</taxon>
        <taxon>Bacilli</taxon>
        <taxon>Lactobacillales</taxon>
        <taxon>Lactobacillaceae</taxon>
        <taxon>Lactobacillus</taxon>
    </lineage>
</organism>
<dbReference type="EMBL" id="WBOB01000002">
    <property type="protein sequence ID" value="KAB1978303.1"/>
    <property type="molecule type" value="Genomic_DNA"/>
</dbReference>
<name>A0A6A1Z9K5_9LACO</name>
<gene>
    <name evidence="1" type="ORF">F8251_00985</name>
</gene>
<dbReference type="Proteomes" id="UP000430323">
    <property type="component" value="Unassembled WGS sequence"/>
</dbReference>
<accession>A0A6A1Z9K5</accession>
<comment type="caution">
    <text evidence="1">The sequence shown here is derived from an EMBL/GenBank/DDBJ whole genome shotgun (WGS) entry which is preliminary data.</text>
</comment>
<dbReference type="AlphaFoldDB" id="A0A6A1Z9K5"/>
<protein>
    <submittedName>
        <fullName evidence="1">Uncharacterized protein</fullName>
    </submittedName>
</protein>